<dbReference type="PROSITE" id="PS50234">
    <property type="entry name" value="VWFA"/>
    <property type="match status" value="1"/>
</dbReference>
<evidence type="ECO:0000256" key="1">
    <source>
        <dbReference type="SAM" id="MobiDB-lite"/>
    </source>
</evidence>
<dbReference type="Gene3D" id="3.40.50.410">
    <property type="entry name" value="von Willebrand factor, type A domain"/>
    <property type="match status" value="1"/>
</dbReference>
<dbReference type="EMBL" id="LAZR01007476">
    <property type="protein sequence ID" value="KKM85017.1"/>
    <property type="molecule type" value="Genomic_DNA"/>
</dbReference>
<reference evidence="3" key="1">
    <citation type="journal article" date="2015" name="Nature">
        <title>Complex archaea that bridge the gap between prokaryotes and eukaryotes.</title>
        <authorList>
            <person name="Spang A."/>
            <person name="Saw J.H."/>
            <person name="Jorgensen S.L."/>
            <person name="Zaremba-Niedzwiedzka K."/>
            <person name="Martijn J."/>
            <person name="Lind A.E."/>
            <person name="van Eijk R."/>
            <person name="Schleper C."/>
            <person name="Guy L."/>
            <person name="Ettema T.J."/>
        </authorList>
    </citation>
    <scope>NUCLEOTIDE SEQUENCE</scope>
</reference>
<organism evidence="3">
    <name type="scientific">marine sediment metagenome</name>
    <dbReference type="NCBI Taxonomy" id="412755"/>
    <lineage>
        <taxon>unclassified sequences</taxon>
        <taxon>metagenomes</taxon>
        <taxon>ecological metagenomes</taxon>
    </lineage>
</organism>
<dbReference type="Pfam" id="PF04811">
    <property type="entry name" value="Sec23_trunk"/>
    <property type="match status" value="1"/>
</dbReference>
<evidence type="ECO:0000313" key="3">
    <source>
        <dbReference type="EMBL" id="KKM85017.1"/>
    </source>
</evidence>
<dbReference type="GO" id="GO:0000149">
    <property type="term" value="F:SNARE binding"/>
    <property type="evidence" value="ECO:0007669"/>
    <property type="project" value="TreeGrafter"/>
</dbReference>
<name>A0A0F9NUP6_9ZZZZ</name>
<dbReference type="GO" id="GO:0070971">
    <property type="term" value="C:endoplasmic reticulum exit site"/>
    <property type="evidence" value="ECO:0007669"/>
    <property type="project" value="TreeGrafter"/>
</dbReference>
<protein>
    <recommendedName>
        <fullName evidence="2">VWFA domain-containing protein</fullName>
    </recommendedName>
</protein>
<dbReference type="SUPFAM" id="SSF82919">
    <property type="entry name" value="Zn-finger domain of Sec23/24"/>
    <property type="match status" value="1"/>
</dbReference>
<dbReference type="SUPFAM" id="SSF81995">
    <property type="entry name" value="beta-sandwich domain of Sec23/24"/>
    <property type="match status" value="1"/>
</dbReference>
<dbReference type="SUPFAM" id="SSF53300">
    <property type="entry name" value="vWA-like"/>
    <property type="match status" value="1"/>
</dbReference>
<dbReference type="PANTHER" id="PTHR13803">
    <property type="entry name" value="SEC24-RELATED PROTEIN"/>
    <property type="match status" value="1"/>
</dbReference>
<feature type="domain" description="VWFA" evidence="2">
    <location>
        <begin position="120"/>
        <end position="346"/>
    </location>
</feature>
<feature type="region of interest" description="Disordered" evidence="1">
    <location>
        <begin position="526"/>
        <end position="549"/>
    </location>
</feature>
<dbReference type="GO" id="GO:0008270">
    <property type="term" value="F:zinc ion binding"/>
    <property type="evidence" value="ECO:0007669"/>
    <property type="project" value="InterPro"/>
</dbReference>
<accession>A0A0F9NUP6</accession>
<evidence type="ECO:0000259" key="2">
    <source>
        <dbReference type="PROSITE" id="PS50234"/>
    </source>
</evidence>
<proteinExistence type="predicted"/>
<dbReference type="AlphaFoldDB" id="A0A0F9NUP6"/>
<dbReference type="GO" id="GO:0090110">
    <property type="term" value="P:COPII-coated vesicle cargo loading"/>
    <property type="evidence" value="ECO:0007669"/>
    <property type="project" value="TreeGrafter"/>
</dbReference>
<dbReference type="InterPro" id="IPR036174">
    <property type="entry name" value="Znf_Sec23_Sec24_sf"/>
</dbReference>
<feature type="compositionally biased region" description="Basic residues" evidence="1">
    <location>
        <begin position="539"/>
        <end position="549"/>
    </location>
</feature>
<dbReference type="GO" id="GO:0006886">
    <property type="term" value="P:intracellular protein transport"/>
    <property type="evidence" value="ECO:0007669"/>
    <property type="project" value="InterPro"/>
</dbReference>
<dbReference type="GO" id="GO:0030127">
    <property type="term" value="C:COPII vesicle coat"/>
    <property type="evidence" value="ECO:0007669"/>
    <property type="project" value="InterPro"/>
</dbReference>
<comment type="caution">
    <text evidence="3">The sequence shown here is derived from an EMBL/GenBank/DDBJ whole genome shotgun (WGS) entry which is preliminary data.</text>
</comment>
<dbReference type="InterPro" id="IPR006896">
    <property type="entry name" value="Sec23/24_trunk_dom"/>
</dbReference>
<dbReference type="InterPro" id="IPR002035">
    <property type="entry name" value="VWF_A"/>
</dbReference>
<gene>
    <name evidence="3" type="ORF">LCGC14_1293380</name>
</gene>
<dbReference type="PANTHER" id="PTHR13803:SF36">
    <property type="entry name" value="TYPE A VON WILLEBRAND FACTOR DOMAIN-CONTAINING PROTEIN"/>
    <property type="match status" value="1"/>
</dbReference>
<dbReference type="InterPro" id="IPR050550">
    <property type="entry name" value="SEC23_SEC24_subfamily"/>
</dbReference>
<dbReference type="InterPro" id="IPR036465">
    <property type="entry name" value="vWFA_dom_sf"/>
</dbReference>
<sequence>MFNRAFKNFLVKKPSKGDLYPYLYSIAFKELGNSKRQIKKEPIKCKNCEAVFTDTELIKEDTQKGSYYICEFCGTDNPVDIASIEKNLPSDIDFLIEALQKNKIKDEPEITKVSTTEGDLYISVIDVSGSMSGAKIEAVKKSLIQTIKDFKINSPNTKYILIAFESSVYFYLRHDRDPQNFSGDILFSLEGMKEQLKKSLKKDKFLGSIGEFADGWIKKVEGLRSIDMTALGPALYISIESFELFKHTGRITLLTDGIANQGIGNLSGTSPGAEKFYDNMAELCNQNKIIVDVVGVSSSGDNNEMGLQTLGKLTDKTGGTLYLISSEEMESIFSELRQTRYIGKDVKVKIIVPPNIIIRNVTGAYSSKTAVKGSEISLGAITAERELFLELDSDKELKEEVVPVQLQVEYIDNEGNKRMRVINDRVKVTKDENEFTANYDQKLNVMMNIQTAGGGYYSGKAEESKERLKHLKGNLMKEMKHLKSTNLAFSEQDFNEGLSYLEDELEEIEMEEKEVQQAPAKSYWAVKGQQRARMSSSALKKRMKKKSEK</sequence>